<comment type="caution">
    <text evidence="12">The sequence shown here is derived from an EMBL/GenBank/DDBJ whole genome shotgun (WGS) entry which is preliminary data.</text>
</comment>
<keyword evidence="7 9" id="KW-0663">Pyridoxal phosphate</keyword>
<dbReference type="EC" id="2.4.1.1" evidence="10"/>
<dbReference type="EMBL" id="MCFI01000002">
    <property type="protein sequence ID" value="ORY86838.1"/>
    <property type="molecule type" value="Genomic_DNA"/>
</dbReference>
<reference evidence="12 13" key="1">
    <citation type="submission" date="2016-07" db="EMBL/GenBank/DDBJ databases">
        <title>Pervasive Adenine N6-methylation of Active Genes in Fungi.</title>
        <authorList>
            <consortium name="DOE Joint Genome Institute"/>
            <person name="Mondo S.J."/>
            <person name="Dannebaum R.O."/>
            <person name="Kuo R.C."/>
            <person name="Labutti K."/>
            <person name="Haridas S."/>
            <person name="Kuo A."/>
            <person name="Salamov A."/>
            <person name="Ahrendt S.R."/>
            <person name="Lipzen A."/>
            <person name="Sullivan W."/>
            <person name="Andreopoulos W.B."/>
            <person name="Clum A."/>
            <person name="Lindquist E."/>
            <person name="Daum C."/>
            <person name="Ramamoorthy G.K."/>
            <person name="Gryganskyi A."/>
            <person name="Culley D."/>
            <person name="Magnuson J.K."/>
            <person name="James T.Y."/>
            <person name="O'Malley M.A."/>
            <person name="Stajich J.E."/>
            <person name="Spatafora J.W."/>
            <person name="Visel A."/>
            <person name="Grigoriev I.V."/>
        </authorList>
    </citation>
    <scope>NUCLEOTIDE SEQUENCE [LARGE SCALE GENOMIC DNA]</scope>
    <source>
        <strain evidence="12 13">12-1054</strain>
    </source>
</reference>
<sequence length="853" mass="97364">MTGARPRHQRTATGVTKAHARQLSQEFPSPLRQVWEKNKPESFSTKDGFQKEFVKAIEHNLARSMYNADDLAAYQATSLAMRDKLISAWNDTQNLYTEKDPKRIYYFSFEFLQGRALDNAMLNLGVKQVIKDGSLELGFRLEDLIEEEQDHALGNGGLGRLASCFLDSCASTHIPAGGYGMNYRYGLFKQTIVNGQQVERPDSWLENNHWELPRHDIQVPIRFGGNVHQETDKDGKQKSVWDGGMLVVAEAYDVPIPSYKSRITNNLRLWSSKPAHGDFDFAAFNSGDYENAVRDTQKAEEISQVLYPNENHTQGKELRLKQQYFWCAASLSDIVRRFKKSERPFSEFADQVAIQLNDTHPVIAIPELLRILIDLEGLTFDDALSIVQKTFGYTNHTVMPEALEKWPCDMIGKILPRHLEIIFDINLSFLQQVEKKFPGDRDLLARVSIIEEGDVKQVRMAYLGIVGSHKTNGVSELHSDLIQTTIFKDFAKIFGKDRFGNVTNGITPRRWLLQANPLLSDLIASKLGGQDFIKELTLLKHLESFADDKDFVQRWIAVKTQNKERLARYIQEHNGVTVDPTALFDIQIKRIHEYKRQHMHLFSCIHRYLELKEMSPEERKKQQKRVSIFAGKAAPGYYTAKEIIHLIHAVAEVVNNDAEIGDLLKVIFIADYNVSKAEVIIPAADISEHISTAGTEASGTSNMKFCLNASLIIGTYDGANIEICREVGEENVYIFGYLAHDIEDLRHQHRYGNYKPDPRFERVLDVVRSGKFGDANQFRGVLDSLQPRNDHYLLADDFASYLDSKKLIDTDFADQLAWHRKTINTVARMGFFSSDRAVQQYAEEIWNVEAIKF</sequence>
<dbReference type="FunFam" id="3.40.50.2000:FF:000003">
    <property type="entry name" value="Alpha-1,4 glucan phosphorylase"/>
    <property type="match status" value="1"/>
</dbReference>
<evidence type="ECO:0000256" key="2">
    <source>
        <dbReference type="ARBA" id="ARBA00001933"/>
    </source>
</evidence>
<dbReference type="PIRSF" id="PIRSF000460">
    <property type="entry name" value="Pprylas_GlgP"/>
    <property type="match status" value="1"/>
</dbReference>
<dbReference type="PROSITE" id="PS00102">
    <property type="entry name" value="PHOSPHORYLASE"/>
    <property type="match status" value="1"/>
</dbReference>
<gene>
    <name evidence="12" type="ORF">BCR37DRAFT_353969</name>
</gene>
<evidence type="ECO:0000256" key="10">
    <source>
        <dbReference type="RuleBase" id="RU000587"/>
    </source>
</evidence>
<dbReference type="Gene3D" id="3.40.50.2000">
    <property type="entry name" value="Glycogen Phosphorylase B"/>
    <property type="match status" value="2"/>
</dbReference>
<dbReference type="CDD" id="cd04300">
    <property type="entry name" value="GT35_Glycogen_Phosphorylase"/>
    <property type="match status" value="1"/>
</dbReference>
<dbReference type="PANTHER" id="PTHR11468">
    <property type="entry name" value="GLYCOGEN PHOSPHORYLASE"/>
    <property type="match status" value="1"/>
</dbReference>
<feature type="modified residue" description="N6-(pyridoxal phosphate)lysine" evidence="9">
    <location>
        <position position="704"/>
    </location>
</feature>
<dbReference type="GO" id="GO:0005737">
    <property type="term" value="C:cytoplasm"/>
    <property type="evidence" value="ECO:0007669"/>
    <property type="project" value="TreeGrafter"/>
</dbReference>
<dbReference type="RefSeq" id="XP_040727694.1">
    <property type="nucleotide sequence ID" value="XM_040868180.1"/>
</dbReference>
<evidence type="ECO:0000313" key="13">
    <source>
        <dbReference type="Proteomes" id="UP000193685"/>
    </source>
</evidence>
<dbReference type="OMA" id="WLKQANP"/>
<comment type="similarity">
    <text evidence="3 10">Belongs to the glycogen phosphorylase family.</text>
</comment>
<protein>
    <recommendedName>
        <fullName evidence="10">Alpha-1,4 glucan phosphorylase</fullName>
        <ecNumber evidence="10">2.4.1.1</ecNumber>
    </recommendedName>
</protein>
<dbReference type="GO" id="GO:0008184">
    <property type="term" value="F:glycogen phosphorylase activity"/>
    <property type="evidence" value="ECO:0007669"/>
    <property type="project" value="InterPro"/>
</dbReference>
<feature type="compositionally biased region" description="Basic residues" evidence="11">
    <location>
        <begin position="1"/>
        <end position="10"/>
    </location>
</feature>
<evidence type="ECO:0000256" key="8">
    <source>
        <dbReference type="ARBA" id="ARBA00023277"/>
    </source>
</evidence>
<feature type="region of interest" description="Disordered" evidence="11">
    <location>
        <begin position="1"/>
        <end position="22"/>
    </location>
</feature>
<organism evidence="12 13">
    <name type="scientific">Protomyces lactucae-debilis</name>
    <dbReference type="NCBI Taxonomy" id="2754530"/>
    <lineage>
        <taxon>Eukaryota</taxon>
        <taxon>Fungi</taxon>
        <taxon>Dikarya</taxon>
        <taxon>Ascomycota</taxon>
        <taxon>Taphrinomycotina</taxon>
        <taxon>Taphrinomycetes</taxon>
        <taxon>Taphrinales</taxon>
        <taxon>Protomycetaceae</taxon>
        <taxon>Protomyces</taxon>
    </lineage>
</organism>
<evidence type="ECO:0000313" key="12">
    <source>
        <dbReference type="EMBL" id="ORY86838.1"/>
    </source>
</evidence>
<accession>A0A1Y2FS75</accession>
<evidence type="ECO:0000256" key="3">
    <source>
        <dbReference type="ARBA" id="ARBA00006047"/>
    </source>
</evidence>
<dbReference type="NCBIfam" id="TIGR02093">
    <property type="entry name" value="P_ylase"/>
    <property type="match status" value="1"/>
</dbReference>
<keyword evidence="13" id="KW-1185">Reference proteome</keyword>
<dbReference type="PANTHER" id="PTHR11468:SF3">
    <property type="entry name" value="GLYCOGEN PHOSPHORYLASE, LIVER FORM"/>
    <property type="match status" value="1"/>
</dbReference>
<dbReference type="InterPro" id="IPR011833">
    <property type="entry name" value="Glycg_phsphrylas"/>
</dbReference>
<keyword evidence="6 10" id="KW-0808">Transferase</keyword>
<dbReference type="InterPro" id="IPR035090">
    <property type="entry name" value="Pyridoxal_P_attach_site"/>
</dbReference>
<comment type="catalytic activity">
    <reaction evidence="1 10">
        <text>[(1-&gt;4)-alpha-D-glucosyl](n) + phosphate = [(1-&gt;4)-alpha-D-glucosyl](n-1) + alpha-D-glucose 1-phosphate</text>
        <dbReference type="Rhea" id="RHEA:41732"/>
        <dbReference type="Rhea" id="RHEA-COMP:9584"/>
        <dbReference type="Rhea" id="RHEA-COMP:9586"/>
        <dbReference type="ChEBI" id="CHEBI:15444"/>
        <dbReference type="ChEBI" id="CHEBI:43474"/>
        <dbReference type="ChEBI" id="CHEBI:58601"/>
        <dbReference type="EC" id="2.4.1.1"/>
    </reaction>
</comment>
<evidence type="ECO:0000256" key="6">
    <source>
        <dbReference type="ARBA" id="ARBA00022679"/>
    </source>
</evidence>
<dbReference type="OrthoDB" id="9215500at2759"/>
<keyword evidence="4" id="KW-0021">Allosteric enzyme</keyword>
<keyword evidence="8 10" id="KW-0119">Carbohydrate metabolism</keyword>
<dbReference type="GeneID" id="63784779"/>
<dbReference type="SUPFAM" id="SSF53756">
    <property type="entry name" value="UDP-Glycosyltransferase/glycogen phosphorylase"/>
    <property type="match status" value="1"/>
</dbReference>
<evidence type="ECO:0000256" key="4">
    <source>
        <dbReference type="ARBA" id="ARBA00022533"/>
    </source>
</evidence>
<dbReference type="GO" id="GO:0005980">
    <property type="term" value="P:glycogen catabolic process"/>
    <property type="evidence" value="ECO:0007669"/>
    <property type="project" value="TreeGrafter"/>
</dbReference>
<evidence type="ECO:0000256" key="11">
    <source>
        <dbReference type="SAM" id="MobiDB-lite"/>
    </source>
</evidence>
<dbReference type="Pfam" id="PF00343">
    <property type="entry name" value="Phosphorylase"/>
    <property type="match status" value="1"/>
</dbReference>
<dbReference type="FunFam" id="3.40.50.2000:FF:000002">
    <property type="entry name" value="Alpha-1,4 glucan phosphorylase"/>
    <property type="match status" value="1"/>
</dbReference>
<comment type="cofactor">
    <cofactor evidence="2 10">
        <name>pyridoxal 5'-phosphate</name>
        <dbReference type="ChEBI" id="CHEBI:597326"/>
    </cofactor>
</comment>
<keyword evidence="5 10" id="KW-0328">Glycosyltransferase</keyword>
<dbReference type="Proteomes" id="UP000193685">
    <property type="component" value="Unassembled WGS sequence"/>
</dbReference>
<comment type="function">
    <text evidence="10">Allosteric enzyme that catalyzes the rate-limiting step in glycogen catabolism, the phosphorolytic cleavage of glycogen to produce glucose-1-phosphate, and plays a central role in maintaining cellular and organismal glucose homeostasis.</text>
</comment>
<evidence type="ECO:0000256" key="1">
    <source>
        <dbReference type="ARBA" id="ARBA00001275"/>
    </source>
</evidence>
<proteinExistence type="inferred from homology"/>
<evidence type="ECO:0000256" key="5">
    <source>
        <dbReference type="ARBA" id="ARBA00022676"/>
    </source>
</evidence>
<name>A0A1Y2FS75_PROLT</name>
<dbReference type="InterPro" id="IPR000811">
    <property type="entry name" value="Glyco_trans_35"/>
</dbReference>
<dbReference type="STRING" id="56484.A0A1Y2FS75"/>
<evidence type="ECO:0000256" key="7">
    <source>
        <dbReference type="ARBA" id="ARBA00022898"/>
    </source>
</evidence>
<evidence type="ECO:0000256" key="9">
    <source>
        <dbReference type="PIRSR" id="PIRSR000460-1"/>
    </source>
</evidence>
<dbReference type="AlphaFoldDB" id="A0A1Y2FS75"/>
<dbReference type="GO" id="GO:0030170">
    <property type="term" value="F:pyridoxal phosphate binding"/>
    <property type="evidence" value="ECO:0007669"/>
    <property type="project" value="InterPro"/>
</dbReference>